<keyword evidence="1" id="KW-0328">Glycosyltransferase</keyword>
<keyword evidence="1" id="KW-0808">Transferase</keyword>
<dbReference type="EMBL" id="CM051401">
    <property type="protein sequence ID" value="KAJ4712460.1"/>
    <property type="molecule type" value="Genomic_DNA"/>
</dbReference>
<organism evidence="1 2">
    <name type="scientific">Melia azedarach</name>
    <name type="common">Chinaberry tree</name>
    <dbReference type="NCBI Taxonomy" id="155640"/>
    <lineage>
        <taxon>Eukaryota</taxon>
        <taxon>Viridiplantae</taxon>
        <taxon>Streptophyta</taxon>
        <taxon>Embryophyta</taxon>
        <taxon>Tracheophyta</taxon>
        <taxon>Spermatophyta</taxon>
        <taxon>Magnoliopsida</taxon>
        <taxon>eudicotyledons</taxon>
        <taxon>Gunneridae</taxon>
        <taxon>Pentapetalae</taxon>
        <taxon>rosids</taxon>
        <taxon>malvids</taxon>
        <taxon>Sapindales</taxon>
        <taxon>Meliaceae</taxon>
        <taxon>Melia</taxon>
    </lineage>
</organism>
<keyword evidence="2" id="KW-1185">Reference proteome</keyword>
<evidence type="ECO:0000313" key="1">
    <source>
        <dbReference type="EMBL" id="KAJ4712460.1"/>
    </source>
</evidence>
<reference evidence="1 2" key="1">
    <citation type="journal article" date="2023" name="Science">
        <title>Complex scaffold remodeling in plant triterpene biosynthesis.</title>
        <authorList>
            <person name="De La Pena R."/>
            <person name="Hodgson H."/>
            <person name="Liu J.C."/>
            <person name="Stephenson M.J."/>
            <person name="Martin A.C."/>
            <person name="Owen C."/>
            <person name="Harkess A."/>
            <person name="Leebens-Mack J."/>
            <person name="Jimenez L.E."/>
            <person name="Osbourn A."/>
            <person name="Sattely E.S."/>
        </authorList>
    </citation>
    <scope>NUCLEOTIDE SEQUENCE [LARGE SCALE GENOMIC DNA]</scope>
    <source>
        <strain evidence="2">cv. JPN11</strain>
        <tissue evidence="1">Leaf</tissue>
    </source>
</reference>
<protein>
    <submittedName>
        <fullName evidence="1">Galactinol--sucrose galactosyltransferase</fullName>
    </submittedName>
</protein>
<name>A0ACC1XMK1_MELAZ</name>
<dbReference type="Proteomes" id="UP001164539">
    <property type="component" value="Chromosome 8"/>
</dbReference>
<proteinExistence type="predicted"/>
<accession>A0ACC1XMK1</accession>
<sequence length="748" mass="83004">MTIASTPCIRDSCLTVRGKVVLTPVRDNITIISVIDGSAFIGANLASPSSHHVVNLGVLEGYRLLILFRFKVWWMIPCFGRKGSDVPMETQLILLEAKEESTLQNNLEPTNEKPFYILLLPGFDGQFRASLQGTPANELQLCLESGDPDVQTSKVQEAIFINSGDNPFNLIKKSMRILEKQKGTFSCIENKKLPAHVDWFGWSTWDAFYTRVDPVGIDDGLKSFSEGGCTPKCLFIDDGWQNCVIELRKNGEPPIKEPKFAARLVNFQENIKFTGLCSENLCIDLSDFVQTIKEKYGLKLVYVWHAILGYWGGVLPTSETIKKYNPKIVNLVQSPGNLRNLICGTLYSLERAGVGIIDPSKIYDFYNDYHSYLVSRGVDGVKVDVMNLLEMLGAGCGGRVTLTRRYVEALQESVLKNFKDNNLICSMSQSTENIYSLKKGATARVSEDFCPNEPTFQTLHIATVAFVSLLVGEIVVPDWDMFYSDHYTAEFHAAARALGGCPVYVSDVPHSHNFKVLKKLVLPDGSILRARHAGRPTLDCLFNDPVTDGKSLLKIWNLNKLSGIIGAFNCQRGGVWPPILGAIYVPPSEAPSPVSGLVSPQDVDSLQEVADEKWRGECAVYAFSSGTLSKMPKNANFEVSLDHLKCDIYTVSPIRACKRDIQFAPIGLVDMYNSGGALEAMSCTDDPCGCTIKVKVRGCGRFGAYSSKKPRSCDVDTEEEEFSYNDRDGLLTFNLQGECKFREVRIVY</sequence>
<gene>
    <name evidence="1" type="ORF">OWV82_014703</name>
</gene>
<comment type="caution">
    <text evidence="1">The sequence shown here is derived from an EMBL/GenBank/DDBJ whole genome shotgun (WGS) entry which is preliminary data.</text>
</comment>
<evidence type="ECO:0000313" key="2">
    <source>
        <dbReference type="Proteomes" id="UP001164539"/>
    </source>
</evidence>